<evidence type="ECO:0000313" key="2">
    <source>
        <dbReference type="Proteomes" id="UP000276133"/>
    </source>
</evidence>
<protein>
    <submittedName>
        <fullName evidence="1">Uncharacterized protein</fullName>
    </submittedName>
</protein>
<dbReference type="Proteomes" id="UP000276133">
    <property type="component" value="Unassembled WGS sequence"/>
</dbReference>
<accession>A0A3M7PJT6</accession>
<dbReference type="EMBL" id="REGN01010255">
    <property type="protein sequence ID" value="RMZ99381.1"/>
    <property type="molecule type" value="Genomic_DNA"/>
</dbReference>
<sequence>MEQNREPNKAEINHLYYRKLVYITTTLGKMSKFGFILYGINTIEAIINLDCCCLLGTRDTTNIFFPIR</sequence>
<keyword evidence="2" id="KW-1185">Reference proteome</keyword>
<evidence type="ECO:0000313" key="1">
    <source>
        <dbReference type="EMBL" id="RMZ99381.1"/>
    </source>
</evidence>
<gene>
    <name evidence="1" type="ORF">BpHYR1_024850</name>
</gene>
<comment type="caution">
    <text evidence="1">The sequence shown here is derived from an EMBL/GenBank/DDBJ whole genome shotgun (WGS) entry which is preliminary data.</text>
</comment>
<dbReference type="AlphaFoldDB" id="A0A3M7PJT6"/>
<organism evidence="1 2">
    <name type="scientific">Brachionus plicatilis</name>
    <name type="common">Marine rotifer</name>
    <name type="synonym">Brachionus muelleri</name>
    <dbReference type="NCBI Taxonomy" id="10195"/>
    <lineage>
        <taxon>Eukaryota</taxon>
        <taxon>Metazoa</taxon>
        <taxon>Spiralia</taxon>
        <taxon>Gnathifera</taxon>
        <taxon>Rotifera</taxon>
        <taxon>Eurotatoria</taxon>
        <taxon>Monogononta</taxon>
        <taxon>Pseudotrocha</taxon>
        <taxon>Ploima</taxon>
        <taxon>Brachionidae</taxon>
        <taxon>Brachionus</taxon>
    </lineage>
</organism>
<name>A0A3M7PJT6_BRAPC</name>
<reference evidence="1 2" key="1">
    <citation type="journal article" date="2018" name="Sci. Rep.">
        <title>Genomic signatures of local adaptation to the degree of environmental predictability in rotifers.</title>
        <authorList>
            <person name="Franch-Gras L."/>
            <person name="Hahn C."/>
            <person name="Garcia-Roger E.M."/>
            <person name="Carmona M.J."/>
            <person name="Serra M."/>
            <person name="Gomez A."/>
        </authorList>
    </citation>
    <scope>NUCLEOTIDE SEQUENCE [LARGE SCALE GENOMIC DNA]</scope>
    <source>
        <strain evidence="1">HYR1</strain>
    </source>
</reference>
<proteinExistence type="predicted"/>